<name>A0A1I7UAY6_9PELO</name>
<dbReference type="PANTHER" id="PTHR21503">
    <property type="entry name" value="F-BOX-CONTAINING HYPOTHETICAL PROTEIN C.ELEGANS"/>
    <property type="match status" value="1"/>
</dbReference>
<dbReference type="Pfam" id="PF07735">
    <property type="entry name" value="FBA_2"/>
    <property type="match status" value="1"/>
</dbReference>
<organism evidence="2 3">
    <name type="scientific">Caenorhabditis tropicalis</name>
    <dbReference type="NCBI Taxonomy" id="1561998"/>
    <lineage>
        <taxon>Eukaryota</taxon>
        <taxon>Metazoa</taxon>
        <taxon>Ecdysozoa</taxon>
        <taxon>Nematoda</taxon>
        <taxon>Chromadorea</taxon>
        <taxon>Rhabditida</taxon>
        <taxon>Rhabditina</taxon>
        <taxon>Rhabditomorpha</taxon>
        <taxon>Rhabditoidea</taxon>
        <taxon>Rhabditidae</taxon>
        <taxon>Peloderinae</taxon>
        <taxon>Caenorhabditis</taxon>
    </lineage>
</organism>
<dbReference type="AlphaFoldDB" id="A0A1I7UAY6"/>
<dbReference type="Proteomes" id="UP000095282">
    <property type="component" value="Unplaced"/>
</dbReference>
<evidence type="ECO:0000259" key="1">
    <source>
        <dbReference type="PROSITE" id="PS50181"/>
    </source>
</evidence>
<dbReference type="Pfam" id="PF00646">
    <property type="entry name" value="F-box"/>
    <property type="match status" value="1"/>
</dbReference>
<dbReference type="PROSITE" id="PS50181">
    <property type="entry name" value="FBOX"/>
    <property type="match status" value="1"/>
</dbReference>
<dbReference type="WBParaSite" id="Csp11.Scaffold629.g7501.t1">
    <property type="protein sequence ID" value="Csp11.Scaffold629.g7501.t1"/>
    <property type="gene ID" value="Csp11.Scaffold629.g7501"/>
</dbReference>
<evidence type="ECO:0000313" key="2">
    <source>
        <dbReference type="Proteomes" id="UP000095282"/>
    </source>
</evidence>
<protein>
    <submittedName>
        <fullName evidence="3">F-box domain-containing protein</fullName>
    </submittedName>
</protein>
<accession>A0A1I7UAY6</accession>
<dbReference type="eggNOG" id="ENOG502TJY0">
    <property type="taxonomic scope" value="Eukaryota"/>
</dbReference>
<keyword evidence="2" id="KW-1185">Reference proteome</keyword>
<sequence>MSFYLFSLPQSVYTDIINSMNPCEQFFTSLCSRNAYKLVRKHRQKAKLRRIITEGNFQFQLYDADTTEFRQLSNIPNRDLKEMVINGNTIQYELKENKEVLSYWTEPIEGTMALIEYVSDLFNVVVDEMDIFCNSGERLMLWVQRRQTRLNAALFHSNSNKKNRFTPEALTSLIEVCEAKAIILDAYTTKPLQPFHKKCNYFDFLTGSRLTVEHLMTLDCVEILASEKHNFKSAEMNRFFKHWISGGSPRLTLLEVHLDIFNERKLLAGINVKWNASKMNVRTSDEKTFLFDGFFEILKITNGKSTGFKFLGGMLYFGVWPCSVPLFCLPHLAFMGIINAMSTSEQVLTSLCSRRAFSTIKSLRRGSGDIPLSAGDNFLAIGKESTQLTIYQHTIDSGQREVVTVNGKLALFGKGKKKSDVHTFWKKPVIGTKELIEHASNLFGIHVEVVTVGNRSGTELMNWVQRRQGSLKTNCTSLNPIRDSRLAWEVRNIQLCKRNMDYCRQFNDLGLYPYQELLDGLDAPWNDEKAVISNGRPYNGFFEIVRSDGVTAGFKIMDNRFWIGAWPSDNRDLFNLDSF</sequence>
<proteinExistence type="predicted"/>
<reference evidence="3" key="1">
    <citation type="submission" date="2016-11" db="UniProtKB">
        <authorList>
            <consortium name="WormBaseParasite"/>
        </authorList>
    </citation>
    <scope>IDENTIFICATION</scope>
</reference>
<dbReference type="InterPro" id="IPR001810">
    <property type="entry name" value="F-box_dom"/>
</dbReference>
<feature type="domain" description="F-box" evidence="1">
    <location>
        <begin position="2"/>
        <end position="51"/>
    </location>
</feature>
<dbReference type="PANTHER" id="PTHR21503:SF8">
    <property type="entry name" value="F-BOX ASSOCIATED DOMAIN-CONTAINING PROTEIN-RELATED"/>
    <property type="match status" value="1"/>
</dbReference>
<dbReference type="InterPro" id="IPR012885">
    <property type="entry name" value="F-box_Sdz-33"/>
</dbReference>
<evidence type="ECO:0000313" key="3">
    <source>
        <dbReference type="WBParaSite" id="Csp11.Scaffold629.g7501.t1"/>
    </source>
</evidence>